<dbReference type="KEGG" id="asip:AQUSIP_10900"/>
<dbReference type="InterPro" id="IPR009080">
    <property type="entry name" value="tRNAsynth_Ia_anticodon-bd"/>
</dbReference>
<dbReference type="FunFam" id="1.10.730.10:FF:000007">
    <property type="entry name" value="Valine--tRNA ligase"/>
    <property type="match status" value="1"/>
</dbReference>
<evidence type="ECO:0000313" key="18">
    <source>
        <dbReference type="Proteomes" id="UP000324194"/>
    </source>
</evidence>
<feature type="binding site" evidence="13">
    <location>
        <position position="528"/>
    </location>
    <ligand>
        <name>ATP</name>
        <dbReference type="ChEBI" id="CHEBI:30616"/>
    </ligand>
</feature>
<comment type="subcellular location">
    <subcellularLocation>
        <location evidence="1 13">Cytoplasm</location>
    </subcellularLocation>
</comment>
<evidence type="ECO:0000259" key="15">
    <source>
        <dbReference type="Pfam" id="PF08264"/>
    </source>
</evidence>
<keyword evidence="4 13" id="KW-0436">Ligase</keyword>
<dbReference type="NCBIfam" id="TIGR00422">
    <property type="entry name" value="valS"/>
    <property type="match status" value="1"/>
</dbReference>
<dbReference type="EC" id="6.1.1.9" evidence="13"/>
<dbReference type="Gene3D" id="1.10.287.380">
    <property type="entry name" value="Valyl-tRNA synthetase, C-terminal domain"/>
    <property type="match status" value="1"/>
</dbReference>
<proteinExistence type="inferred from homology"/>
<dbReference type="FunFam" id="3.40.50.620:FF:000032">
    <property type="entry name" value="Valine--tRNA ligase"/>
    <property type="match status" value="1"/>
</dbReference>
<dbReference type="InterPro" id="IPR010978">
    <property type="entry name" value="tRNA-bd_arm"/>
</dbReference>
<keyword evidence="5 13" id="KW-0547">Nucleotide-binding</keyword>
<comment type="catalytic activity">
    <reaction evidence="10 13">
        <text>tRNA(Val) + L-valine + ATP = L-valyl-tRNA(Val) + AMP + diphosphate</text>
        <dbReference type="Rhea" id="RHEA:10704"/>
        <dbReference type="Rhea" id="RHEA-COMP:9672"/>
        <dbReference type="Rhea" id="RHEA-COMP:9708"/>
        <dbReference type="ChEBI" id="CHEBI:30616"/>
        <dbReference type="ChEBI" id="CHEBI:33019"/>
        <dbReference type="ChEBI" id="CHEBI:57762"/>
        <dbReference type="ChEBI" id="CHEBI:78442"/>
        <dbReference type="ChEBI" id="CHEBI:78537"/>
        <dbReference type="ChEBI" id="CHEBI:456215"/>
        <dbReference type="EC" id="6.1.1.9"/>
    </reaction>
</comment>
<dbReference type="GO" id="GO:0002161">
    <property type="term" value="F:aminoacyl-tRNA deacylase activity"/>
    <property type="evidence" value="ECO:0007669"/>
    <property type="project" value="InterPro"/>
</dbReference>
<comment type="similarity">
    <text evidence="12 13">Belongs to the class-I aminoacyl-tRNA synthetase family. ValS type 1 subfamily.</text>
</comment>
<evidence type="ECO:0000256" key="5">
    <source>
        <dbReference type="ARBA" id="ARBA00022741"/>
    </source>
</evidence>
<dbReference type="CDD" id="cd07962">
    <property type="entry name" value="Anticodon_Ia_Val"/>
    <property type="match status" value="1"/>
</dbReference>
<evidence type="ECO:0000256" key="10">
    <source>
        <dbReference type="ARBA" id="ARBA00047552"/>
    </source>
</evidence>
<dbReference type="CDD" id="cd00817">
    <property type="entry name" value="ValRS_core"/>
    <property type="match status" value="1"/>
</dbReference>
<feature type="short sequence motif" description="'HIGH' region" evidence="13">
    <location>
        <begin position="43"/>
        <end position="53"/>
    </location>
</feature>
<comment type="domain">
    <text evidence="13">ValRS has two distinct active sites: one for aminoacylation and one for editing. The misactivated threonine is translocated from the active site to the editing site.</text>
</comment>
<dbReference type="InterPro" id="IPR009008">
    <property type="entry name" value="Val/Leu/Ile-tRNA-synth_edit"/>
</dbReference>
<reference evidence="17 18" key="1">
    <citation type="submission" date="2019-08" db="EMBL/GenBank/DDBJ databases">
        <authorList>
            <person name="Guy L."/>
        </authorList>
    </citation>
    <scope>NUCLEOTIDE SEQUENCE [LARGE SCALE GENOMIC DNA]</scope>
    <source>
        <strain evidence="17 18">SGT-108</strain>
    </source>
</reference>
<dbReference type="PRINTS" id="PR00986">
    <property type="entry name" value="TRNASYNTHVAL"/>
</dbReference>
<dbReference type="Gene3D" id="3.40.50.620">
    <property type="entry name" value="HUPs"/>
    <property type="match status" value="2"/>
</dbReference>
<evidence type="ECO:0000256" key="6">
    <source>
        <dbReference type="ARBA" id="ARBA00022840"/>
    </source>
</evidence>
<evidence type="ECO:0000259" key="14">
    <source>
        <dbReference type="Pfam" id="PF00133"/>
    </source>
</evidence>
<feature type="coiled-coil region" evidence="13">
    <location>
        <begin position="855"/>
        <end position="882"/>
    </location>
</feature>
<protein>
    <recommendedName>
        <fullName evidence="13">Valine--tRNA ligase</fullName>
        <ecNumber evidence="13">6.1.1.9</ecNumber>
    </recommendedName>
    <alternativeName>
        <fullName evidence="13">Valyl-tRNA synthetase</fullName>
        <shortName evidence="13">ValRS</shortName>
    </alternativeName>
</protein>
<comment type="subunit">
    <text evidence="2 13">Monomer.</text>
</comment>
<dbReference type="GO" id="GO:0005829">
    <property type="term" value="C:cytosol"/>
    <property type="evidence" value="ECO:0007669"/>
    <property type="project" value="TreeGrafter"/>
</dbReference>
<dbReference type="InterPro" id="IPR037118">
    <property type="entry name" value="Val-tRNA_synth_C_sf"/>
</dbReference>
<feature type="domain" description="Valyl-tRNA synthetase tRNA-binding arm" evidence="16">
    <location>
        <begin position="859"/>
        <end position="920"/>
    </location>
</feature>
<dbReference type="EMBL" id="LR699119">
    <property type="protein sequence ID" value="VVC75793.1"/>
    <property type="molecule type" value="Genomic_DNA"/>
</dbReference>
<keyword evidence="3 13" id="KW-0963">Cytoplasm</keyword>
<evidence type="ECO:0000256" key="2">
    <source>
        <dbReference type="ARBA" id="ARBA00011245"/>
    </source>
</evidence>
<dbReference type="AlphaFoldDB" id="A0A5E4PHD9"/>
<dbReference type="NCBIfam" id="NF004349">
    <property type="entry name" value="PRK05729.1"/>
    <property type="match status" value="1"/>
</dbReference>
<comment type="function">
    <text evidence="11 13">Catalyzes the attachment of valine to tRNA(Val). As ValRS can inadvertently accommodate and process structurally similar amino acids such as threonine, to avoid such errors, it has a 'posttransfer' editing activity that hydrolyzes mischarged Thr-tRNA(Val) in a tRNA-dependent manner.</text>
</comment>
<evidence type="ECO:0000256" key="11">
    <source>
        <dbReference type="ARBA" id="ARBA00055630"/>
    </source>
</evidence>
<dbReference type="HAMAP" id="MF_02004">
    <property type="entry name" value="Val_tRNA_synth_type1"/>
    <property type="match status" value="1"/>
</dbReference>
<evidence type="ECO:0000313" key="17">
    <source>
        <dbReference type="EMBL" id="VVC75793.1"/>
    </source>
</evidence>
<dbReference type="PROSITE" id="PS00178">
    <property type="entry name" value="AA_TRNA_LIGASE_I"/>
    <property type="match status" value="1"/>
</dbReference>
<dbReference type="SUPFAM" id="SSF47323">
    <property type="entry name" value="Anticodon-binding domain of a subclass of class I aminoacyl-tRNA synthetases"/>
    <property type="match status" value="1"/>
</dbReference>
<evidence type="ECO:0000256" key="13">
    <source>
        <dbReference type="HAMAP-Rule" id="MF_02004"/>
    </source>
</evidence>
<keyword evidence="8 13" id="KW-0175">Coiled coil</keyword>
<dbReference type="FunFam" id="1.10.287.380:FF:000001">
    <property type="entry name" value="Valine--tRNA ligase"/>
    <property type="match status" value="1"/>
</dbReference>
<dbReference type="Gene3D" id="1.10.730.10">
    <property type="entry name" value="Isoleucyl-tRNA Synthetase, Domain 1"/>
    <property type="match status" value="1"/>
</dbReference>
<dbReference type="FunFam" id="3.40.50.620:FF:000073">
    <property type="entry name" value="Valine--tRNA ligase"/>
    <property type="match status" value="1"/>
</dbReference>
<feature type="domain" description="Methionyl/Valyl/Leucyl/Isoleucyl-tRNA synthetase anticodon-binding" evidence="15">
    <location>
        <begin position="645"/>
        <end position="798"/>
    </location>
</feature>
<accession>A0A5E4PHD9</accession>
<feature type="domain" description="Aminoacyl-tRNA synthetase class Ia" evidence="14">
    <location>
        <begin position="17"/>
        <end position="602"/>
    </location>
</feature>
<dbReference type="GO" id="GO:0004832">
    <property type="term" value="F:valine-tRNA ligase activity"/>
    <property type="evidence" value="ECO:0007669"/>
    <property type="project" value="UniProtKB-UniRule"/>
</dbReference>
<dbReference type="Pfam" id="PF10458">
    <property type="entry name" value="Val_tRNA-synt_C"/>
    <property type="match status" value="1"/>
</dbReference>
<evidence type="ECO:0000256" key="7">
    <source>
        <dbReference type="ARBA" id="ARBA00022917"/>
    </source>
</evidence>
<keyword evidence="18" id="KW-1185">Reference proteome</keyword>
<keyword evidence="7 13" id="KW-0648">Protein biosynthesis</keyword>
<dbReference type="InterPro" id="IPR001412">
    <property type="entry name" value="aa-tRNA-synth_I_CS"/>
</dbReference>
<dbReference type="SUPFAM" id="SSF52374">
    <property type="entry name" value="Nucleotidylyl transferase"/>
    <property type="match status" value="1"/>
</dbReference>
<evidence type="ECO:0000256" key="1">
    <source>
        <dbReference type="ARBA" id="ARBA00004496"/>
    </source>
</evidence>
<dbReference type="Pfam" id="PF08264">
    <property type="entry name" value="Anticodon_1"/>
    <property type="match status" value="1"/>
</dbReference>
<dbReference type="PANTHER" id="PTHR11946">
    <property type="entry name" value="VALYL-TRNA SYNTHETASES"/>
    <property type="match status" value="1"/>
</dbReference>
<comment type="domain">
    <text evidence="13">The C-terminal coiled-coil domain is crucial for aminoacylation activity.</text>
</comment>
<dbReference type="Proteomes" id="UP000324194">
    <property type="component" value="Chromosome 1"/>
</dbReference>
<gene>
    <name evidence="13 17" type="primary">valS</name>
    <name evidence="17" type="ORF">AQUSIP_10900</name>
</gene>
<evidence type="ECO:0000259" key="16">
    <source>
        <dbReference type="Pfam" id="PF10458"/>
    </source>
</evidence>
<dbReference type="InterPro" id="IPR002300">
    <property type="entry name" value="aa-tRNA-synth_Ia"/>
</dbReference>
<evidence type="ECO:0000256" key="8">
    <source>
        <dbReference type="ARBA" id="ARBA00023054"/>
    </source>
</evidence>
<evidence type="ECO:0000256" key="4">
    <source>
        <dbReference type="ARBA" id="ARBA00022598"/>
    </source>
</evidence>
<dbReference type="InterPro" id="IPR033705">
    <property type="entry name" value="Anticodon_Ia_Val"/>
</dbReference>
<keyword evidence="9 13" id="KW-0030">Aminoacyl-tRNA synthetase</keyword>
<dbReference type="InterPro" id="IPR013155">
    <property type="entry name" value="M/V/L/I-tRNA-synth_anticd-bd"/>
</dbReference>
<dbReference type="FunFam" id="3.90.740.10:FF:000005">
    <property type="entry name" value="Valine--tRNA ligase, mitochondrial"/>
    <property type="match status" value="1"/>
</dbReference>
<dbReference type="SUPFAM" id="SSF46589">
    <property type="entry name" value="tRNA-binding arm"/>
    <property type="match status" value="1"/>
</dbReference>
<dbReference type="InterPro" id="IPR002303">
    <property type="entry name" value="Valyl-tRNA_ligase"/>
</dbReference>
<keyword evidence="6 13" id="KW-0067">ATP-binding</keyword>
<evidence type="ECO:0000256" key="9">
    <source>
        <dbReference type="ARBA" id="ARBA00023146"/>
    </source>
</evidence>
<name>A0A5E4PHD9_9COXI</name>
<evidence type="ECO:0000256" key="3">
    <source>
        <dbReference type="ARBA" id="ARBA00022490"/>
    </source>
</evidence>
<evidence type="ECO:0000256" key="12">
    <source>
        <dbReference type="ARBA" id="ARBA00060830"/>
    </source>
</evidence>
<dbReference type="InterPro" id="IPR014729">
    <property type="entry name" value="Rossmann-like_a/b/a_fold"/>
</dbReference>
<dbReference type="SUPFAM" id="SSF50677">
    <property type="entry name" value="ValRS/IleRS/LeuRS editing domain"/>
    <property type="match status" value="1"/>
</dbReference>
<dbReference type="GO" id="GO:0005524">
    <property type="term" value="F:ATP binding"/>
    <property type="evidence" value="ECO:0007669"/>
    <property type="project" value="UniProtKB-UniRule"/>
</dbReference>
<dbReference type="Pfam" id="PF00133">
    <property type="entry name" value="tRNA-synt_1"/>
    <property type="match status" value="1"/>
</dbReference>
<organism evidence="17 18">
    <name type="scientific">Aquicella siphonis</name>
    <dbReference type="NCBI Taxonomy" id="254247"/>
    <lineage>
        <taxon>Bacteria</taxon>
        <taxon>Pseudomonadati</taxon>
        <taxon>Pseudomonadota</taxon>
        <taxon>Gammaproteobacteria</taxon>
        <taxon>Legionellales</taxon>
        <taxon>Coxiellaceae</taxon>
        <taxon>Aquicella</taxon>
    </lineage>
</organism>
<dbReference type="Gene3D" id="3.90.740.10">
    <property type="entry name" value="Valyl/Leucyl/Isoleucyl-tRNA synthetase, editing domain"/>
    <property type="match status" value="1"/>
</dbReference>
<feature type="short sequence motif" description="'KMSKS' region" evidence="13">
    <location>
        <begin position="525"/>
        <end position="529"/>
    </location>
</feature>
<dbReference type="PANTHER" id="PTHR11946:SF93">
    <property type="entry name" value="VALINE--TRNA LIGASE, CHLOROPLASTIC_MITOCHONDRIAL 2"/>
    <property type="match status" value="1"/>
</dbReference>
<dbReference type="GO" id="GO:0006438">
    <property type="term" value="P:valyl-tRNA aminoacylation"/>
    <property type="evidence" value="ECO:0007669"/>
    <property type="project" value="UniProtKB-UniRule"/>
</dbReference>
<dbReference type="InterPro" id="IPR019499">
    <property type="entry name" value="Val-tRNA_synth_tRNA-bd"/>
</dbReference>
<sequence length="924" mass="106831">MTEIEKIYNPQAMEQRWYRHWEAKAYFAPSGTGAPYSIMLPPPNVTGSLHMGHGFGFTLIDVLIRYHRMCGMNTLWQTGTDHAGIATQMVVERKLNLEGKTRHDLGRDAFVEKIWEWKNESGGNISRQLRRLGASMDWSRERFTMDEGLSHAVREVFIRLYEEGLIYRGKRLVNWDPVLLTAISDLEVVNQEEDGSLWHIRYPLVDAKEYLVVATTRPETLLGDVAVAVHPDDERYRHFIGRQVHLPLADKTIPVIADTYVDPLFGTGCVKITPAHDFNDHAVGARHHLEPVNIFTPTAHMNENVPDIYQGLDRFKAREQIVRDLETQGLLEKIEKHKLKVPRGDRSNAVIEPYLTYQWYVKSKVLAEPAIRAVENGDVKFVPENWNKTYYQWMHNIEDWCISRQLWWGHRIPVWYDEDGEAYVGHDEGDARKRNNLEADIPLRQDEDVLDTWFSAALWPFSSLGWPAQTNDLKTFFPTNVLVTGFDIIFFWVARMIMMSLKFTGQVPFREVYITGLIRDSEGHKMSKSKGNVLDPIDLIDGISLDELVNKRTYGLMQPAMAQKIEKATRKEFPDGIPGHGTDALRFTFCSVASYTREIRFDTNRLGGYRNFCNKLWNASRYVMMNTEGQDTGLGGAPMTLSLPDRWIISRLQHVIRDAHEQMKQYRFDLYAQTLYDFTWNEFCDWYLELSKPILTSSGSTPDMLRGTRHTLANVLESILRLLHPITPFITEEIWQRLKHLTGRQGETIMLETYPQYHHSLLDEEAAKQIEWLKSVIIAIRTIRSEMNIAPGKLLRVLLRKGSQTDRVNYDGHRHLLFTLAKIERCDWIPDHEAPPQSATAFVGELEIFIPMAGFINKEEEAARLNREIARLEKDLSLIQNKLQNPQFVDKAPAEVVTKERSRQNEIEIALKKLRGQLEQVMAF</sequence>